<proteinExistence type="predicted"/>
<evidence type="ECO:0000313" key="1">
    <source>
        <dbReference type="EMBL" id="QGH75780.1"/>
    </source>
</evidence>
<keyword evidence="2" id="KW-1185">Reference proteome</keyword>
<evidence type="ECO:0000313" key="2">
    <source>
        <dbReference type="Proteomes" id="UP000346466"/>
    </source>
</evidence>
<sequence>MSAVGKVAGRVYRITNRVIDRMLDELIDPEDVKAALAADPQFISGDRYMFHGPTLSAVGVDAGEGFKVIALCRTMSELVNWGFNPFESSETQCLQAA</sequence>
<name>A0A5Q2WEH2_9CAUD</name>
<organism evidence="1 2">
    <name type="scientific">Gordonia phage Syleon</name>
    <dbReference type="NCBI Taxonomy" id="2653718"/>
    <lineage>
        <taxon>Viruses</taxon>
        <taxon>Duplodnaviria</taxon>
        <taxon>Heunggongvirae</taxon>
        <taxon>Uroviricota</taxon>
        <taxon>Caudoviricetes</taxon>
        <taxon>Deeyouvirinae</taxon>
        <taxon>Octobienvirus</taxon>
        <taxon>Octobienvirus syleon</taxon>
    </lineage>
</organism>
<gene>
    <name evidence="1" type="primary">51</name>
    <name evidence="1" type="ORF">SEA_SYLEON_51</name>
</gene>
<dbReference type="RefSeq" id="YP_010246710.1">
    <property type="nucleotide sequence ID" value="NC_060137.1"/>
</dbReference>
<accession>A0A5Q2WEH2</accession>
<protein>
    <submittedName>
        <fullName evidence="1">Uncharacterized protein</fullName>
    </submittedName>
</protein>
<dbReference type="GeneID" id="70081275"/>
<dbReference type="EMBL" id="MN444870">
    <property type="protein sequence ID" value="QGH75780.1"/>
    <property type="molecule type" value="Genomic_DNA"/>
</dbReference>
<dbReference type="KEGG" id="vg:70081275"/>
<dbReference type="Proteomes" id="UP000346466">
    <property type="component" value="Segment"/>
</dbReference>
<reference evidence="1 2" key="1">
    <citation type="submission" date="2019-09" db="EMBL/GenBank/DDBJ databases">
        <authorList>
            <person name="Falcon-Lizardi N."/>
            <person name="Rios-Rosa Y."/>
            <person name="Rivera-Cruz A."/>
            <person name="Rivera-Espinal N.S."/>
            <person name="Rodriguez-Cotto F.E."/>
            <person name="Rosa-Flores A.N."/>
            <person name="Rubin M.R."/>
            <person name="Vazquez E."/>
            <person name="Molloy S.D."/>
            <person name="Garlena R.A."/>
            <person name="Russell D.A."/>
            <person name="Pope W.H."/>
            <person name="Jacobs-Sera D."/>
            <person name="Hatfull G.F."/>
        </authorList>
    </citation>
    <scope>NUCLEOTIDE SEQUENCE [LARGE SCALE GENOMIC DNA]</scope>
</reference>